<gene>
    <name evidence="2" type="ORF">UFOPK3662_03790</name>
</gene>
<dbReference type="InterPro" id="IPR007165">
    <property type="entry name" value="Phage_holin_4_2"/>
</dbReference>
<organism evidence="2">
    <name type="scientific">freshwater metagenome</name>
    <dbReference type="NCBI Taxonomy" id="449393"/>
    <lineage>
        <taxon>unclassified sequences</taxon>
        <taxon>metagenomes</taxon>
        <taxon>ecological metagenomes</taxon>
    </lineage>
</organism>
<keyword evidence="1" id="KW-0472">Membrane</keyword>
<reference evidence="2" key="1">
    <citation type="submission" date="2020-05" db="EMBL/GenBank/DDBJ databases">
        <authorList>
            <person name="Chiriac C."/>
            <person name="Salcher M."/>
            <person name="Ghai R."/>
            <person name="Kavagutti S V."/>
        </authorList>
    </citation>
    <scope>NUCLEOTIDE SEQUENCE</scope>
</reference>
<evidence type="ECO:0000256" key="1">
    <source>
        <dbReference type="SAM" id="Phobius"/>
    </source>
</evidence>
<keyword evidence="1" id="KW-1133">Transmembrane helix</keyword>
<keyword evidence="1" id="KW-0812">Transmembrane</keyword>
<dbReference type="PANTHER" id="PTHR37309:SF1">
    <property type="entry name" value="SLR0284 PROTEIN"/>
    <property type="match status" value="1"/>
</dbReference>
<protein>
    <submittedName>
        <fullName evidence="2">Unannotated protein</fullName>
    </submittedName>
</protein>
<dbReference type="EMBL" id="CAFBMW010000058">
    <property type="protein sequence ID" value="CAB4966005.1"/>
    <property type="molecule type" value="Genomic_DNA"/>
</dbReference>
<proteinExistence type="predicted"/>
<feature type="transmembrane region" description="Helical" evidence="1">
    <location>
        <begin position="68"/>
        <end position="92"/>
    </location>
</feature>
<sequence>MRFITWLLTYAAGLSVAAWLLDGISFAGARSGQAELQDKVVPVLLVALILGLVSTFIEPVIKLLSLPFIILTLGFLLLVINALMLMLTARLADAFDIGFTVDGFWTAVVGSLVITVVGWGVRTALPSGD</sequence>
<feature type="transmembrane region" description="Helical" evidence="1">
    <location>
        <begin position="104"/>
        <end position="125"/>
    </location>
</feature>
<name>A0A6J7LEB1_9ZZZZ</name>
<feature type="transmembrane region" description="Helical" evidence="1">
    <location>
        <begin position="39"/>
        <end position="61"/>
    </location>
</feature>
<dbReference type="PANTHER" id="PTHR37309">
    <property type="entry name" value="SLR0284 PROTEIN"/>
    <property type="match status" value="1"/>
</dbReference>
<accession>A0A6J7LEB1</accession>
<evidence type="ECO:0000313" key="2">
    <source>
        <dbReference type="EMBL" id="CAB4966005.1"/>
    </source>
</evidence>
<dbReference type="Pfam" id="PF04020">
    <property type="entry name" value="Phage_holin_4_2"/>
    <property type="match status" value="1"/>
</dbReference>
<dbReference type="AlphaFoldDB" id="A0A6J7LEB1"/>